<organism evidence="2 3">
    <name type="scientific">Novacetimonas hansenii</name>
    <name type="common">Komagataeibacter hansenii</name>
    <dbReference type="NCBI Taxonomy" id="436"/>
    <lineage>
        <taxon>Bacteria</taxon>
        <taxon>Pseudomonadati</taxon>
        <taxon>Pseudomonadota</taxon>
        <taxon>Alphaproteobacteria</taxon>
        <taxon>Acetobacterales</taxon>
        <taxon>Acetobacteraceae</taxon>
        <taxon>Novacetimonas</taxon>
    </lineage>
</organism>
<dbReference type="EMBL" id="JAIBCX010000014">
    <property type="protein sequence ID" value="MCJ8353796.1"/>
    <property type="molecule type" value="Genomic_DNA"/>
</dbReference>
<keyword evidence="1" id="KW-0472">Membrane</keyword>
<dbReference type="RefSeq" id="WP_247066854.1">
    <property type="nucleotide sequence ID" value="NZ_CP094848.1"/>
</dbReference>
<feature type="transmembrane region" description="Helical" evidence="1">
    <location>
        <begin position="366"/>
        <end position="388"/>
    </location>
</feature>
<dbReference type="PANTHER" id="PTHR34219">
    <property type="entry name" value="IRON-REGULATED INNER MEMBRANE PROTEIN-RELATED"/>
    <property type="match status" value="1"/>
</dbReference>
<name>A0AAW5ERL9_NOVHA</name>
<dbReference type="PANTHER" id="PTHR34219:SF4">
    <property type="entry name" value="PEPSY DOMAIN-CONTAINING PROTEIN"/>
    <property type="match status" value="1"/>
</dbReference>
<feature type="transmembrane region" description="Helical" evidence="1">
    <location>
        <begin position="20"/>
        <end position="41"/>
    </location>
</feature>
<evidence type="ECO:0000313" key="3">
    <source>
        <dbReference type="Proteomes" id="UP001202887"/>
    </source>
</evidence>
<reference evidence="2" key="1">
    <citation type="journal article" date="2021" name="Polymers (Basel)">
        <title>Highly Stretchable Bacterial Cellulose Produced by Komagataeibacter hansenii SI1.</title>
        <authorList>
            <person name="Cielecka I."/>
            <person name="Ryngajllo M."/>
            <person name="Maniukiewicz W."/>
            <person name="Bielecki S."/>
        </authorList>
    </citation>
    <scope>NUCLEOTIDE SEQUENCE</scope>
    <source>
        <strain evidence="2">SI1</strain>
    </source>
</reference>
<feature type="transmembrane region" description="Helical" evidence="1">
    <location>
        <begin position="332"/>
        <end position="354"/>
    </location>
</feature>
<accession>A0AAW5ERL9</accession>
<evidence type="ECO:0000313" key="2">
    <source>
        <dbReference type="EMBL" id="MCJ8353796.1"/>
    </source>
</evidence>
<keyword evidence="1" id="KW-1133">Transmembrane helix</keyword>
<dbReference type="InterPro" id="IPR005625">
    <property type="entry name" value="PepSY-ass_TM"/>
</dbReference>
<feature type="transmembrane region" description="Helical" evidence="1">
    <location>
        <begin position="438"/>
        <end position="459"/>
    </location>
</feature>
<comment type="caution">
    <text evidence="2">The sequence shown here is derived from an EMBL/GenBank/DDBJ whole genome shotgun (WGS) entry which is preliminary data.</text>
</comment>
<dbReference type="Proteomes" id="UP001202887">
    <property type="component" value="Unassembled WGS sequence"/>
</dbReference>
<reference evidence="2" key="2">
    <citation type="submission" date="2022-03" db="EMBL/GenBank/DDBJ databases">
        <authorList>
            <person name="Ryngajllo M."/>
            <person name="Jacek P."/>
            <person name="Kubiak K."/>
        </authorList>
    </citation>
    <scope>NUCLEOTIDE SEQUENCE</scope>
    <source>
        <strain evidence="2">SI1</strain>
    </source>
</reference>
<feature type="transmembrane region" description="Helical" evidence="1">
    <location>
        <begin position="146"/>
        <end position="170"/>
    </location>
</feature>
<feature type="transmembrane region" description="Helical" evidence="1">
    <location>
        <begin position="408"/>
        <end position="426"/>
    </location>
</feature>
<dbReference type="Pfam" id="PF03929">
    <property type="entry name" value="PepSY_TM"/>
    <property type="match status" value="1"/>
</dbReference>
<proteinExistence type="predicted"/>
<evidence type="ECO:0000256" key="1">
    <source>
        <dbReference type="SAM" id="Phobius"/>
    </source>
</evidence>
<sequence length="493" mass="53478">MRETPMRETLRTRMGWLHAWVGFICGLVLTCICATGTLAVFDTEITRWMQPEIRIPAGTPPTDTALDAAAARVREQQARGVFAFLNLPSARAPALEILHYDGHEFVGDTLDPRMGALIATRATTGGKFFYNFHYSLRGGGTVGVGIVNILALGLLVAVGAGLIIHLRALVPDIVMLRLSGSRIRAWLDAHLLAGVLFMPFTVMMAYTGILVHADTILPAHLHVMTAPRARATAPPAQPAPLRPVMTHIRPLLDTARARLGGRDCGFILFLPDRLSISASDASGPFLTRDHVDFSLPDGRLLGTTVTRRPIAMTMHLIHGLHYARFAPPSLRWLYFMSGLGATAGIASGLVLFLMKRRRHSGHRAEFRVAEGLTIATIVGLPVGILSFLWANRMLPTGLPGREGAEITVFFFTWAACAMHGTLWSGIARPMRGWREQLVMVAVLGCGLPVLDATCTMAALRASPVLHAGIDGMAALFGLIALYSLVRLYREPVG</sequence>
<dbReference type="AlphaFoldDB" id="A0AAW5ERL9"/>
<feature type="transmembrane region" description="Helical" evidence="1">
    <location>
        <begin position="191"/>
        <end position="213"/>
    </location>
</feature>
<protein>
    <submittedName>
        <fullName evidence="2">PepSY domain-containing protein</fullName>
    </submittedName>
</protein>
<feature type="transmembrane region" description="Helical" evidence="1">
    <location>
        <begin position="465"/>
        <end position="485"/>
    </location>
</feature>
<keyword evidence="1" id="KW-0812">Transmembrane</keyword>
<gene>
    <name evidence="2" type="ORF">K1W68_07310</name>
</gene>